<dbReference type="EMBL" id="BHYK01000003">
    <property type="protein sequence ID" value="GCD09000.1"/>
    <property type="molecule type" value="Genomic_DNA"/>
</dbReference>
<dbReference type="InterPro" id="IPR013974">
    <property type="entry name" value="SAF"/>
</dbReference>
<comment type="caution">
    <text evidence="2">The sequence shown here is derived from an EMBL/GenBank/DDBJ whole genome shotgun (WGS) entry which is preliminary data.</text>
</comment>
<dbReference type="InterPro" id="IPR036732">
    <property type="entry name" value="AFP_Neu5c_C_sf"/>
</dbReference>
<dbReference type="SUPFAM" id="SSF51269">
    <property type="entry name" value="AFP III-like domain"/>
    <property type="match status" value="1"/>
</dbReference>
<dbReference type="PROSITE" id="PS50844">
    <property type="entry name" value="AFP_LIKE"/>
    <property type="match status" value="1"/>
</dbReference>
<organism evidence="2 3">
    <name type="scientific">Clostridium tagluense</name>
    <dbReference type="NCBI Taxonomy" id="360422"/>
    <lineage>
        <taxon>Bacteria</taxon>
        <taxon>Bacillati</taxon>
        <taxon>Bacillota</taxon>
        <taxon>Clostridia</taxon>
        <taxon>Eubacteriales</taxon>
        <taxon>Clostridiaceae</taxon>
        <taxon>Clostridium</taxon>
    </lineage>
</organism>
<dbReference type="NCBIfam" id="TIGR03586">
    <property type="entry name" value="PseI"/>
    <property type="match status" value="1"/>
</dbReference>
<dbReference type="PANTHER" id="PTHR42966:SF2">
    <property type="entry name" value="PSEUDAMINIC ACID SYNTHASE"/>
    <property type="match status" value="1"/>
</dbReference>
<proteinExistence type="predicted"/>
<dbReference type="GO" id="GO:0016051">
    <property type="term" value="P:carbohydrate biosynthetic process"/>
    <property type="evidence" value="ECO:0007669"/>
    <property type="project" value="InterPro"/>
</dbReference>
<protein>
    <submittedName>
        <fullName evidence="2">N-acetylneuraminic acid synthase</fullName>
    </submittedName>
</protein>
<dbReference type="InterPro" id="IPR006190">
    <property type="entry name" value="SAF_AFP_Neu5Ac"/>
</dbReference>
<dbReference type="AlphaFoldDB" id="A0A401UHH0"/>
<dbReference type="InterPro" id="IPR020030">
    <property type="entry name" value="Pseudaminic_synth_PseI"/>
</dbReference>
<sequence>MKIVVHANGETTIGMGHIGDDNMKNEIKIGNRIIGENNPVFIIAEMSANHLQNFDNAVKLIKAARKCGADAIKLQTYTSDTITIDCDNEYFQIKQGTIWDGTTLYKLYEQAYTPWDWQPKLKKIAEEEGLICFSSPFDNTAVDFLEKMDVPAYKVASFEITDIPFIEYIASKGKPVIMSTGIATLCDIEEAVNACRRMGNNQIILLKCTSAYPSPMEEVNLKTMPNLAETFDVITGLSDHTLGSAVSIAAVAFGAKVIEKHFILNRDEKGPDAAFSMEPEEFKKMVEDIRSVEKALGKVTYELTEKQKKSKEHSRSLFVVNDIKEGELFTRENVRSIRPGYGMKTKYIKDILGKTVKMDLKKGTPMDWKFIKE</sequence>
<keyword evidence="3" id="KW-1185">Reference proteome</keyword>
<dbReference type="Proteomes" id="UP000287872">
    <property type="component" value="Unassembled WGS sequence"/>
</dbReference>
<dbReference type="PANTHER" id="PTHR42966">
    <property type="entry name" value="N-ACETYLNEURAMINATE SYNTHASE"/>
    <property type="match status" value="1"/>
</dbReference>
<dbReference type="InterPro" id="IPR013132">
    <property type="entry name" value="PseI/NeuA/B-like_N"/>
</dbReference>
<dbReference type="Gene3D" id="3.90.1210.10">
    <property type="entry name" value="Antifreeze-like/N-acetylneuraminic acid synthase C-terminal domain"/>
    <property type="match status" value="1"/>
</dbReference>
<accession>A0A401UHH0</accession>
<evidence type="ECO:0000259" key="1">
    <source>
        <dbReference type="PROSITE" id="PS50844"/>
    </source>
</evidence>
<dbReference type="Gene3D" id="3.20.20.70">
    <property type="entry name" value="Aldolase class I"/>
    <property type="match status" value="1"/>
</dbReference>
<dbReference type="Pfam" id="PF03102">
    <property type="entry name" value="NeuB"/>
    <property type="match status" value="1"/>
</dbReference>
<evidence type="ECO:0000313" key="3">
    <source>
        <dbReference type="Proteomes" id="UP000287872"/>
    </source>
</evidence>
<reference evidence="2 3" key="1">
    <citation type="submission" date="2018-11" db="EMBL/GenBank/DDBJ databases">
        <title>Genome sequencing and assembly of Clostridium tagluense strain A121.</title>
        <authorList>
            <person name="Murakami T."/>
            <person name="Segawa T."/>
            <person name="Shcherbakova V.A."/>
            <person name="Mori H."/>
            <person name="Yoshimura Y."/>
        </authorList>
    </citation>
    <scope>NUCLEOTIDE SEQUENCE [LARGE SCALE GENOMIC DNA]</scope>
    <source>
        <strain evidence="2 3">A121</strain>
    </source>
</reference>
<evidence type="ECO:0000313" key="2">
    <source>
        <dbReference type="EMBL" id="GCD09000.1"/>
    </source>
</evidence>
<name>A0A401UHH0_9CLOT</name>
<dbReference type="CDD" id="cd11615">
    <property type="entry name" value="SAF_NeuB_like"/>
    <property type="match status" value="1"/>
</dbReference>
<gene>
    <name evidence="2" type="ORF">Ctaglu_06230</name>
</gene>
<dbReference type="SMART" id="SM00858">
    <property type="entry name" value="SAF"/>
    <property type="match status" value="1"/>
</dbReference>
<dbReference type="Pfam" id="PF08666">
    <property type="entry name" value="SAF"/>
    <property type="match status" value="1"/>
</dbReference>
<dbReference type="InterPro" id="IPR057736">
    <property type="entry name" value="SAF_PseI/NeuA/NeuB"/>
</dbReference>
<dbReference type="InterPro" id="IPR013785">
    <property type="entry name" value="Aldolase_TIM"/>
</dbReference>
<dbReference type="GO" id="GO:0047444">
    <property type="term" value="F:N-acylneuraminate-9-phosphate synthase activity"/>
    <property type="evidence" value="ECO:0007669"/>
    <property type="project" value="TreeGrafter"/>
</dbReference>
<feature type="domain" description="AFP-like" evidence="1">
    <location>
        <begin position="316"/>
        <end position="373"/>
    </location>
</feature>
<dbReference type="SUPFAM" id="SSF51569">
    <property type="entry name" value="Aldolase"/>
    <property type="match status" value="1"/>
</dbReference>
<dbReference type="InterPro" id="IPR051690">
    <property type="entry name" value="PseI-like"/>
</dbReference>